<dbReference type="PROSITE" id="PS00246">
    <property type="entry name" value="WNT1"/>
    <property type="match status" value="1"/>
</dbReference>
<evidence type="ECO:0000256" key="7">
    <source>
        <dbReference type="ARBA" id="ARBA00023157"/>
    </source>
</evidence>
<dbReference type="CDD" id="cd19333">
    <property type="entry name" value="Wnt_Wnt1"/>
    <property type="match status" value="1"/>
</dbReference>
<protein>
    <recommendedName>
        <fullName evidence="9">Protein Wnt</fullName>
    </recommendedName>
</protein>
<evidence type="ECO:0000256" key="5">
    <source>
        <dbReference type="ARBA" id="ARBA00022530"/>
    </source>
</evidence>
<evidence type="ECO:0000256" key="1">
    <source>
        <dbReference type="ARBA" id="ARBA00004498"/>
    </source>
</evidence>
<comment type="function">
    <text evidence="9">Ligand for members of the frizzled family of seven transmembrane receptors.</text>
</comment>
<evidence type="ECO:0000256" key="8">
    <source>
        <dbReference type="ARBA" id="ARBA00023288"/>
    </source>
</evidence>
<keyword evidence="11" id="KW-0732">Signal</keyword>
<dbReference type="GO" id="GO:0045165">
    <property type="term" value="P:cell fate commitment"/>
    <property type="evidence" value="ECO:0007669"/>
    <property type="project" value="TreeGrafter"/>
</dbReference>
<feature type="region of interest" description="Disordered" evidence="10">
    <location>
        <begin position="276"/>
        <end position="324"/>
    </location>
</feature>
<keyword evidence="6 9" id="KW-0879">Wnt signaling pathway</keyword>
<feature type="compositionally biased region" description="Low complexity" evidence="10">
    <location>
        <begin position="294"/>
        <end position="311"/>
    </location>
</feature>
<evidence type="ECO:0000256" key="11">
    <source>
        <dbReference type="SAM" id="SignalP"/>
    </source>
</evidence>
<accession>A0A5E4N4A0</accession>
<dbReference type="InterPro" id="IPR043158">
    <property type="entry name" value="Wnt_C"/>
</dbReference>
<evidence type="ECO:0000313" key="13">
    <source>
        <dbReference type="Proteomes" id="UP000325440"/>
    </source>
</evidence>
<dbReference type="OrthoDB" id="5945655at2759"/>
<dbReference type="InterPro" id="IPR005817">
    <property type="entry name" value="Wnt"/>
</dbReference>
<comment type="similarity">
    <text evidence="2 9">Belongs to the Wnt family.</text>
</comment>
<dbReference type="SMART" id="SM00097">
    <property type="entry name" value="WNT1"/>
    <property type="match status" value="1"/>
</dbReference>
<dbReference type="PRINTS" id="PR01349">
    <property type="entry name" value="WNTPROTEIN"/>
</dbReference>
<dbReference type="GO" id="GO:0060560">
    <property type="term" value="P:developmental growth involved in morphogenesis"/>
    <property type="evidence" value="ECO:0007669"/>
    <property type="project" value="UniProtKB-ARBA"/>
</dbReference>
<evidence type="ECO:0000256" key="10">
    <source>
        <dbReference type="SAM" id="MobiDB-lite"/>
    </source>
</evidence>
<dbReference type="GO" id="GO:0000902">
    <property type="term" value="P:cell morphogenesis"/>
    <property type="evidence" value="ECO:0007669"/>
    <property type="project" value="UniProtKB-ARBA"/>
</dbReference>
<keyword evidence="13" id="KW-1185">Reference proteome</keyword>
<dbReference type="GO" id="GO:0005615">
    <property type="term" value="C:extracellular space"/>
    <property type="evidence" value="ECO:0007669"/>
    <property type="project" value="TreeGrafter"/>
</dbReference>
<reference evidence="12 13" key="1">
    <citation type="submission" date="2019-08" db="EMBL/GenBank/DDBJ databases">
        <authorList>
            <person name="Alioto T."/>
            <person name="Alioto T."/>
            <person name="Gomez Garrido J."/>
        </authorList>
    </citation>
    <scope>NUCLEOTIDE SEQUENCE [LARGE SCALE GENOMIC DNA]</scope>
</reference>
<dbReference type="InterPro" id="IPR018161">
    <property type="entry name" value="Wnt_CS"/>
</dbReference>
<keyword evidence="7" id="KW-1015">Disulfide bond</keyword>
<dbReference type="Proteomes" id="UP000325440">
    <property type="component" value="Unassembled WGS sequence"/>
</dbReference>
<evidence type="ECO:0000256" key="9">
    <source>
        <dbReference type="RuleBase" id="RU003500"/>
    </source>
</evidence>
<name>A0A5E4N4A0_9HEMI</name>
<dbReference type="GO" id="GO:0005109">
    <property type="term" value="F:frizzled binding"/>
    <property type="evidence" value="ECO:0007669"/>
    <property type="project" value="TreeGrafter"/>
</dbReference>
<evidence type="ECO:0000256" key="6">
    <source>
        <dbReference type="ARBA" id="ARBA00022687"/>
    </source>
</evidence>
<feature type="chain" id="PRO_5023113492" description="Protein Wnt" evidence="11">
    <location>
        <begin position="25"/>
        <end position="423"/>
    </location>
</feature>
<dbReference type="PANTHER" id="PTHR12027">
    <property type="entry name" value="WNT RELATED"/>
    <property type="match status" value="1"/>
</dbReference>
<feature type="compositionally biased region" description="Basic and acidic residues" evidence="10">
    <location>
        <begin position="284"/>
        <end position="293"/>
    </location>
</feature>
<sequence length="423" mass="47992">MKATIVIRTIILTLVVDEISKVYAKHREGKYKGTHWWGIAKAGEPNNLVPMSPGMMHMDSTSMTLLRNKQRRMIRENPGVLQAISRGVNMALQECQHQFRNRRWNCSTKNFMTGENLFGKIVDRGFRETAFIYAITSAGVTHAVSRACAEGVIETCTCDTAHQRRGPYIQNSEPGVKDWEWGGCSDNIDFGYKFARMFVDTGERGRSLREKMNLHNNEAGRMHVQSEMKQECKCHGMSGSCTVKTCWMKLPNFRSIGDNLKDRFDGASWVMVGNAGGLRRTRRKDNAQNKHNENAQQNGMQQQPSAQQGQQQEHHRRGGRNRYSFQLKPYDPELKAPGTKDLVYLEQSPQFCDANPRLGILGTHGRQCNESSIGMDGCDLMCCQRGYKTHQAIVSERCNCTFLWCCEVKCSVCSYRKTVSTCV</sequence>
<evidence type="ECO:0000256" key="3">
    <source>
        <dbReference type="ARBA" id="ARBA00022473"/>
    </source>
</evidence>
<evidence type="ECO:0000256" key="2">
    <source>
        <dbReference type="ARBA" id="ARBA00005683"/>
    </source>
</evidence>
<feature type="signal peptide" evidence="11">
    <location>
        <begin position="1"/>
        <end position="24"/>
    </location>
</feature>
<dbReference type="PANTHER" id="PTHR12027:SF91">
    <property type="entry name" value="PROTO-ONCOGENE WNT-1"/>
    <property type="match status" value="1"/>
</dbReference>
<dbReference type="GO" id="GO:0007517">
    <property type="term" value="P:muscle organ development"/>
    <property type="evidence" value="ECO:0007669"/>
    <property type="project" value="UniProtKB-ARBA"/>
</dbReference>
<dbReference type="AlphaFoldDB" id="A0A5E4N4A0"/>
<keyword evidence="4" id="KW-0964">Secreted</keyword>
<dbReference type="GO" id="GO:0005125">
    <property type="term" value="F:cytokine activity"/>
    <property type="evidence" value="ECO:0007669"/>
    <property type="project" value="TreeGrafter"/>
</dbReference>
<keyword evidence="8" id="KW-0449">Lipoprotein</keyword>
<evidence type="ECO:0000256" key="4">
    <source>
        <dbReference type="ARBA" id="ARBA00022525"/>
    </source>
</evidence>
<dbReference type="GO" id="GO:0030182">
    <property type="term" value="P:neuron differentiation"/>
    <property type="evidence" value="ECO:0007669"/>
    <property type="project" value="TreeGrafter"/>
</dbReference>
<evidence type="ECO:0000313" key="12">
    <source>
        <dbReference type="EMBL" id="VVC38810.1"/>
    </source>
</evidence>
<proteinExistence type="inferred from homology"/>
<organism evidence="12 13">
    <name type="scientific">Cinara cedri</name>
    <dbReference type="NCBI Taxonomy" id="506608"/>
    <lineage>
        <taxon>Eukaryota</taxon>
        <taxon>Metazoa</taxon>
        <taxon>Ecdysozoa</taxon>
        <taxon>Arthropoda</taxon>
        <taxon>Hexapoda</taxon>
        <taxon>Insecta</taxon>
        <taxon>Pterygota</taxon>
        <taxon>Neoptera</taxon>
        <taxon>Paraneoptera</taxon>
        <taxon>Hemiptera</taxon>
        <taxon>Sternorrhyncha</taxon>
        <taxon>Aphidomorpha</taxon>
        <taxon>Aphidoidea</taxon>
        <taxon>Aphididae</taxon>
        <taxon>Lachninae</taxon>
        <taxon>Cinara</taxon>
    </lineage>
</organism>
<keyword evidence="5" id="KW-0272">Extracellular matrix</keyword>
<dbReference type="Pfam" id="PF00110">
    <property type="entry name" value="wnt"/>
    <property type="match status" value="1"/>
</dbReference>
<dbReference type="GO" id="GO:0060070">
    <property type="term" value="P:canonical Wnt signaling pathway"/>
    <property type="evidence" value="ECO:0007669"/>
    <property type="project" value="TreeGrafter"/>
</dbReference>
<comment type="subcellular location">
    <subcellularLocation>
        <location evidence="1 9">Secreted</location>
        <location evidence="1 9">Extracellular space</location>
        <location evidence="1 9">Extracellular matrix</location>
    </subcellularLocation>
</comment>
<dbReference type="EMBL" id="CABPRJ010001501">
    <property type="protein sequence ID" value="VVC38810.1"/>
    <property type="molecule type" value="Genomic_DNA"/>
</dbReference>
<keyword evidence="3 9" id="KW-0217">Developmental protein</keyword>
<dbReference type="Gene3D" id="3.30.2460.20">
    <property type="match status" value="1"/>
</dbReference>
<dbReference type="FunFam" id="3.30.2460.20:FF:000001">
    <property type="entry name" value="Wnt homolog"/>
    <property type="match status" value="1"/>
</dbReference>
<gene>
    <name evidence="12" type="ORF">CINCED_3A024281</name>
</gene>